<dbReference type="PROSITE" id="PS50850">
    <property type="entry name" value="MFS"/>
    <property type="match status" value="1"/>
</dbReference>
<evidence type="ECO:0000256" key="4">
    <source>
        <dbReference type="ARBA" id="ARBA00022989"/>
    </source>
</evidence>
<feature type="domain" description="Major facilitator superfamily (MFS) profile" evidence="7">
    <location>
        <begin position="1"/>
        <end position="322"/>
    </location>
</feature>
<dbReference type="PANTHER" id="PTHR42718:SF9">
    <property type="entry name" value="MAJOR FACILITATOR SUPERFAMILY MULTIDRUG TRANSPORTER MFSC"/>
    <property type="match status" value="1"/>
</dbReference>
<feature type="transmembrane region" description="Helical" evidence="6">
    <location>
        <begin position="108"/>
        <end position="128"/>
    </location>
</feature>
<evidence type="ECO:0000256" key="6">
    <source>
        <dbReference type="SAM" id="Phobius"/>
    </source>
</evidence>
<gene>
    <name evidence="8" type="ORF">METZ01_LOCUS348780</name>
</gene>
<feature type="transmembrane region" description="Helical" evidence="6">
    <location>
        <begin position="46"/>
        <end position="64"/>
    </location>
</feature>
<dbReference type="GO" id="GO:0022857">
    <property type="term" value="F:transmembrane transporter activity"/>
    <property type="evidence" value="ECO:0007669"/>
    <property type="project" value="InterPro"/>
</dbReference>
<sequence>ILASVTSSLWQLILVRIFMGFGSAMILAGVNAIIVDSFHGHERAKAIGFAGAVVGIGLSGGPIFGGFLLDHLDWRSIFYCRIPISLVAALLSWLVLKKQSNPAHTKLKIEWIGVVSLFACLGSLILIFNRGAAVGWGSPIVLIMAIVLFISLPILFQYQRKSKRPILDLPLFKTTGYGFGLIVLMCHYISLGAIMLLAPFFFIDYLEFSATKAGAFIMLYSLMRVFIAPFTGYILRLISPWHLSAIGLLLICGSLVWLSFLSVSGSETNILIALLLIGIGSGIYEPSNTLTIMSSAPSDRYGTASASIASGRQLAFALGVAM</sequence>
<dbReference type="GO" id="GO:0016020">
    <property type="term" value="C:membrane"/>
    <property type="evidence" value="ECO:0007669"/>
    <property type="project" value="UniProtKB-SubCell"/>
</dbReference>
<dbReference type="Gene3D" id="1.20.1720.10">
    <property type="entry name" value="Multidrug resistance protein D"/>
    <property type="match status" value="1"/>
</dbReference>
<dbReference type="PANTHER" id="PTHR42718">
    <property type="entry name" value="MAJOR FACILITATOR SUPERFAMILY MULTIDRUG TRANSPORTER MFSC"/>
    <property type="match status" value="1"/>
</dbReference>
<dbReference type="SUPFAM" id="SSF103473">
    <property type="entry name" value="MFS general substrate transporter"/>
    <property type="match status" value="1"/>
</dbReference>
<evidence type="ECO:0000313" key="8">
    <source>
        <dbReference type="EMBL" id="SVC95926.1"/>
    </source>
</evidence>
<feature type="non-terminal residue" evidence="8">
    <location>
        <position position="1"/>
    </location>
</feature>
<feature type="transmembrane region" description="Helical" evidence="6">
    <location>
        <begin position="76"/>
        <end position="96"/>
    </location>
</feature>
<evidence type="ECO:0000256" key="1">
    <source>
        <dbReference type="ARBA" id="ARBA00004141"/>
    </source>
</evidence>
<feature type="transmembrane region" description="Helical" evidence="6">
    <location>
        <begin position="242"/>
        <end position="262"/>
    </location>
</feature>
<keyword evidence="3 6" id="KW-0812">Transmembrane</keyword>
<dbReference type="InterPro" id="IPR036259">
    <property type="entry name" value="MFS_trans_sf"/>
</dbReference>
<dbReference type="InterPro" id="IPR020846">
    <property type="entry name" value="MFS_dom"/>
</dbReference>
<accession>A0A382RE49</accession>
<organism evidence="8">
    <name type="scientific">marine metagenome</name>
    <dbReference type="NCBI Taxonomy" id="408172"/>
    <lineage>
        <taxon>unclassified sequences</taxon>
        <taxon>metagenomes</taxon>
        <taxon>ecological metagenomes</taxon>
    </lineage>
</organism>
<feature type="transmembrane region" description="Helical" evidence="6">
    <location>
        <begin position="215"/>
        <end position="235"/>
    </location>
</feature>
<proteinExistence type="predicted"/>
<feature type="transmembrane region" description="Helical" evidence="6">
    <location>
        <begin position="268"/>
        <end position="284"/>
    </location>
</feature>
<keyword evidence="5 6" id="KW-0472">Membrane</keyword>
<dbReference type="EMBL" id="UINC01121049">
    <property type="protein sequence ID" value="SVC95926.1"/>
    <property type="molecule type" value="Genomic_DNA"/>
</dbReference>
<keyword evidence="2" id="KW-0813">Transport</keyword>
<dbReference type="Gene3D" id="1.20.1250.20">
    <property type="entry name" value="MFS general substrate transporter like domains"/>
    <property type="match status" value="1"/>
</dbReference>
<comment type="subcellular location">
    <subcellularLocation>
        <location evidence="1">Membrane</location>
        <topology evidence="1">Multi-pass membrane protein</topology>
    </subcellularLocation>
</comment>
<keyword evidence="4 6" id="KW-1133">Transmembrane helix</keyword>
<feature type="transmembrane region" description="Helical" evidence="6">
    <location>
        <begin position="177"/>
        <end position="203"/>
    </location>
</feature>
<feature type="transmembrane region" description="Helical" evidence="6">
    <location>
        <begin position="134"/>
        <end position="156"/>
    </location>
</feature>
<dbReference type="InterPro" id="IPR011701">
    <property type="entry name" value="MFS"/>
</dbReference>
<dbReference type="Pfam" id="PF07690">
    <property type="entry name" value="MFS_1"/>
    <property type="match status" value="1"/>
</dbReference>
<feature type="non-terminal residue" evidence="8">
    <location>
        <position position="322"/>
    </location>
</feature>
<protein>
    <recommendedName>
        <fullName evidence="7">Major facilitator superfamily (MFS) profile domain-containing protein</fullName>
    </recommendedName>
</protein>
<feature type="transmembrane region" description="Helical" evidence="6">
    <location>
        <begin position="12"/>
        <end position="34"/>
    </location>
</feature>
<evidence type="ECO:0000256" key="3">
    <source>
        <dbReference type="ARBA" id="ARBA00022692"/>
    </source>
</evidence>
<dbReference type="AlphaFoldDB" id="A0A382RE49"/>
<evidence type="ECO:0000256" key="2">
    <source>
        <dbReference type="ARBA" id="ARBA00022448"/>
    </source>
</evidence>
<evidence type="ECO:0000256" key="5">
    <source>
        <dbReference type="ARBA" id="ARBA00023136"/>
    </source>
</evidence>
<evidence type="ECO:0000259" key="7">
    <source>
        <dbReference type="PROSITE" id="PS50850"/>
    </source>
</evidence>
<reference evidence="8" key="1">
    <citation type="submission" date="2018-05" db="EMBL/GenBank/DDBJ databases">
        <authorList>
            <person name="Lanie J.A."/>
            <person name="Ng W.-L."/>
            <person name="Kazmierczak K.M."/>
            <person name="Andrzejewski T.M."/>
            <person name="Davidsen T.M."/>
            <person name="Wayne K.J."/>
            <person name="Tettelin H."/>
            <person name="Glass J.I."/>
            <person name="Rusch D."/>
            <person name="Podicherti R."/>
            <person name="Tsui H.-C.T."/>
            <person name="Winkler M.E."/>
        </authorList>
    </citation>
    <scope>NUCLEOTIDE SEQUENCE</scope>
</reference>
<name>A0A382RE49_9ZZZZ</name>